<evidence type="ECO:0000313" key="2">
    <source>
        <dbReference type="EMBL" id="AGF78435.1"/>
    </source>
</evidence>
<dbReference type="SUPFAM" id="SSF53756">
    <property type="entry name" value="UDP-Glycosyltransferase/glycogen phosphorylase"/>
    <property type="match status" value="1"/>
</dbReference>
<dbReference type="Gene3D" id="3.40.50.2000">
    <property type="entry name" value="Glycogen Phosphorylase B"/>
    <property type="match status" value="2"/>
</dbReference>
<dbReference type="AlphaFoldDB" id="M1PFJ1"/>
<evidence type="ECO:0000313" key="3">
    <source>
        <dbReference type="Proteomes" id="UP000011721"/>
    </source>
</evidence>
<dbReference type="EMBL" id="CP003985">
    <property type="protein sequence ID" value="AGF78435.1"/>
    <property type="molecule type" value="Genomic_DNA"/>
</dbReference>
<dbReference type="Proteomes" id="UP000011721">
    <property type="component" value="Chromosome"/>
</dbReference>
<protein>
    <submittedName>
        <fullName evidence="2">Glycosyltransferase</fullName>
    </submittedName>
</protein>
<dbReference type="eggNOG" id="COG0438">
    <property type="taxonomic scope" value="Bacteria"/>
</dbReference>
<dbReference type="GO" id="GO:0016757">
    <property type="term" value="F:glycosyltransferase activity"/>
    <property type="evidence" value="ECO:0007669"/>
    <property type="project" value="InterPro"/>
</dbReference>
<dbReference type="PANTHER" id="PTHR12526">
    <property type="entry name" value="GLYCOSYLTRANSFERASE"/>
    <property type="match status" value="1"/>
</dbReference>
<dbReference type="OrthoDB" id="267270at2"/>
<proteinExistence type="predicted"/>
<dbReference type="STRING" id="1167006.UWK_01878"/>
<dbReference type="InterPro" id="IPR001296">
    <property type="entry name" value="Glyco_trans_1"/>
</dbReference>
<gene>
    <name evidence="2" type="ordered locus">UWK_01878</name>
</gene>
<keyword evidence="2" id="KW-0808">Transferase</keyword>
<sequence>MNAFPKTVHTLGYILKGYPRISETFISNEILLLEQLGFRMRLFPMRHPRENFCHDSVKQIQARVDYLPTELLLEFPRLLLPNIFLAIKRPSLFKHGLGLAHRRYKRTANLATFKHLLQAGYLTNHHLLKDSTLSHLHGHFAHSPTSVTMFAALLSGRSFSFTAHAKDIYTSNPEQLREKIRLAEFVITCTDYNRKHLENIADGLNTPIYCIYHGIDLKLFSPETDHTECAPPYRLLTVARMTEKKGLPTLYKALQILKNQNIQFQHTLIGDGDDREKIQKLITELGLADHCQCLGTRTHKEVLKQFEESDLFVLACEIARNGDRDGIPNVLVESLAMGVPGLSTTVSAIPEILIHNTSGITVAPSEPETMAGHIREILENKPLRKTLIQGGIKHTQKHFDNRRLIAAMGDIFRNQLETNQKKAQ</sequence>
<dbReference type="HOGENOM" id="CLU_009583_14_2_7"/>
<reference evidence="3" key="1">
    <citation type="journal article" date="2013" name="Stand. Genomic Sci.">
        <title>Complete genome sequence of Desulfocapsa sulfexigens, a marine deltaproteobacterium specialized in disproportionating inorganic sulfur compounds.</title>
        <authorList>
            <person name="Finster K.W."/>
            <person name="Kjeldsen K.U."/>
            <person name="Kube M."/>
            <person name="Reinhardt R."/>
            <person name="Mussmann M."/>
            <person name="Amann R."/>
            <person name="Schreiber L."/>
        </authorList>
    </citation>
    <scope>NUCLEOTIDE SEQUENCE [LARGE SCALE GENOMIC DNA]</scope>
    <source>
        <strain evidence="3">DSM 10523 / SB164P1</strain>
    </source>
</reference>
<dbReference type="PANTHER" id="PTHR12526:SF630">
    <property type="entry name" value="GLYCOSYLTRANSFERASE"/>
    <property type="match status" value="1"/>
</dbReference>
<dbReference type="RefSeq" id="WP_015404126.1">
    <property type="nucleotide sequence ID" value="NC_020304.1"/>
</dbReference>
<dbReference type="CDD" id="cd03801">
    <property type="entry name" value="GT4_PimA-like"/>
    <property type="match status" value="1"/>
</dbReference>
<name>M1PFJ1_DESSD</name>
<keyword evidence="3" id="KW-1185">Reference proteome</keyword>
<accession>M1PFJ1</accession>
<dbReference type="KEGG" id="dsf:UWK_01878"/>
<dbReference type="Pfam" id="PF00534">
    <property type="entry name" value="Glycos_transf_1"/>
    <property type="match status" value="1"/>
</dbReference>
<organism evidence="2 3">
    <name type="scientific">Desulfocapsa sulfexigens (strain DSM 10523 / SB164P1)</name>
    <dbReference type="NCBI Taxonomy" id="1167006"/>
    <lineage>
        <taxon>Bacteria</taxon>
        <taxon>Pseudomonadati</taxon>
        <taxon>Thermodesulfobacteriota</taxon>
        <taxon>Desulfobulbia</taxon>
        <taxon>Desulfobulbales</taxon>
        <taxon>Desulfocapsaceae</taxon>
        <taxon>Desulfocapsa</taxon>
    </lineage>
</organism>
<evidence type="ECO:0000259" key="1">
    <source>
        <dbReference type="Pfam" id="PF00534"/>
    </source>
</evidence>
<feature type="domain" description="Glycosyl transferase family 1" evidence="1">
    <location>
        <begin position="233"/>
        <end position="393"/>
    </location>
</feature>
<dbReference type="PATRIC" id="fig|1167006.5.peg.2068"/>